<evidence type="ECO:0000313" key="1">
    <source>
        <dbReference type="EMBL" id="KXZ23360.1"/>
    </source>
</evidence>
<evidence type="ECO:0000313" key="2">
    <source>
        <dbReference type="Proteomes" id="UP000075430"/>
    </source>
</evidence>
<dbReference type="AlphaFoldDB" id="A0A150FCK2"/>
<dbReference type="Proteomes" id="UP000075430">
    <property type="component" value="Unassembled WGS sequence"/>
</dbReference>
<comment type="caution">
    <text evidence="1">The sequence shown here is derived from an EMBL/GenBank/DDBJ whole genome shotgun (WGS) entry which is preliminary data.</text>
</comment>
<dbReference type="EMBL" id="LSBA01000001">
    <property type="protein sequence ID" value="KXZ23360.1"/>
    <property type="molecule type" value="Genomic_DNA"/>
</dbReference>
<proteinExistence type="predicted"/>
<reference evidence="2" key="1">
    <citation type="submission" date="2016-02" db="EMBL/GenBank/DDBJ databases">
        <authorList>
            <person name="Dunlap C."/>
        </authorList>
    </citation>
    <scope>NUCLEOTIDE SEQUENCE [LARGE SCALE GENOMIC DNA]</scope>
    <source>
        <strain evidence="2">NRRL B-41092</strain>
    </source>
</reference>
<organism evidence="1 2">
    <name type="scientific">Bacillus nakamurai</name>
    <dbReference type="NCBI Taxonomy" id="1793963"/>
    <lineage>
        <taxon>Bacteria</taxon>
        <taxon>Bacillati</taxon>
        <taxon>Bacillota</taxon>
        <taxon>Bacilli</taxon>
        <taxon>Bacillales</taxon>
        <taxon>Bacillaceae</taxon>
        <taxon>Bacillus</taxon>
    </lineage>
</organism>
<name>A0A150FCK2_9BACI</name>
<sequence>MRSQKYVVMYTAAMEGPVTSTLKQFRFVFIKQLAAQAINTAFEKKTRPINCSIAWNFSSSH</sequence>
<accession>A0A150FCK2</accession>
<gene>
    <name evidence="1" type="ORF">AXI58_00120</name>
</gene>
<keyword evidence="2" id="KW-1185">Reference proteome</keyword>
<protein>
    <submittedName>
        <fullName evidence="1">Uncharacterized protein</fullName>
    </submittedName>
</protein>